<evidence type="ECO:0000256" key="5">
    <source>
        <dbReference type="RuleBase" id="RU363050"/>
    </source>
</evidence>
<dbReference type="EMBL" id="RWGY01000031">
    <property type="protein sequence ID" value="TVU15340.1"/>
    <property type="molecule type" value="Genomic_DNA"/>
</dbReference>
<evidence type="ECO:0000256" key="3">
    <source>
        <dbReference type="ARBA" id="ARBA00022701"/>
    </source>
</evidence>
<protein>
    <recommendedName>
        <fullName evidence="5">Gamma-tubulin complex component</fullName>
    </recommendedName>
</protein>
<evidence type="ECO:0000256" key="1">
    <source>
        <dbReference type="ARBA" id="ARBA00010337"/>
    </source>
</evidence>
<evidence type="ECO:0000313" key="8">
    <source>
        <dbReference type="EMBL" id="TVU15340.1"/>
    </source>
</evidence>
<feature type="domain" description="Gamma tubulin complex component C-terminal" evidence="6">
    <location>
        <begin position="312"/>
        <end position="647"/>
    </location>
</feature>
<dbReference type="PANTHER" id="PTHR19302">
    <property type="entry name" value="GAMMA TUBULIN COMPLEX PROTEIN"/>
    <property type="match status" value="1"/>
</dbReference>
<dbReference type="GO" id="GO:0051225">
    <property type="term" value="P:spindle assembly"/>
    <property type="evidence" value="ECO:0007669"/>
    <property type="project" value="TreeGrafter"/>
</dbReference>
<dbReference type="GO" id="GO:0051011">
    <property type="term" value="F:microtubule minus-end binding"/>
    <property type="evidence" value="ECO:0007669"/>
    <property type="project" value="TreeGrafter"/>
</dbReference>
<comment type="caution">
    <text evidence="8">The sequence shown here is derived from an EMBL/GenBank/DDBJ whole genome shotgun (WGS) entry which is preliminary data.</text>
</comment>
<dbReference type="Pfam" id="PF17681">
    <property type="entry name" value="GCP_N_terminal"/>
    <property type="match status" value="1"/>
</dbReference>
<dbReference type="GO" id="GO:0051321">
    <property type="term" value="P:meiotic cell cycle"/>
    <property type="evidence" value="ECO:0007669"/>
    <property type="project" value="TreeGrafter"/>
</dbReference>
<dbReference type="Gene3D" id="1.20.120.1900">
    <property type="entry name" value="Gamma-tubulin complex, C-terminal domain"/>
    <property type="match status" value="1"/>
</dbReference>
<proteinExistence type="inferred from homology"/>
<dbReference type="Proteomes" id="UP000324897">
    <property type="component" value="Unassembled WGS sequence"/>
</dbReference>
<name>A0A5J9TV98_9POAL</name>
<reference evidence="8 9" key="1">
    <citation type="journal article" date="2019" name="Sci. Rep.">
        <title>A high-quality genome of Eragrostis curvula grass provides insights into Poaceae evolution and supports new strategies to enhance forage quality.</title>
        <authorList>
            <person name="Carballo J."/>
            <person name="Santos B.A.C.M."/>
            <person name="Zappacosta D."/>
            <person name="Garbus I."/>
            <person name="Selva J.P."/>
            <person name="Gallo C.A."/>
            <person name="Diaz A."/>
            <person name="Albertini E."/>
            <person name="Caccamo M."/>
            <person name="Echenique V."/>
        </authorList>
    </citation>
    <scope>NUCLEOTIDE SEQUENCE [LARGE SCALE GENOMIC DNA]</scope>
    <source>
        <strain evidence="9">cv. Victoria</strain>
        <tissue evidence="8">Leaf</tissue>
    </source>
</reference>
<dbReference type="GO" id="GO:0000922">
    <property type="term" value="C:spindle pole"/>
    <property type="evidence" value="ECO:0007669"/>
    <property type="project" value="InterPro"/>
</dbReference>
<evidence type="ECO:0000259" key="6">
    <source>
        <dbReference type="Pfam" id="PF04130"/>
    </source>
</evidence>
<dbReference type="OrthoDB" id="2192946at2759"/>
<dbReference type="GO" id="GO:0007020">
    <property type="term" value="P:microtubule nucleation"/>
    <property type="evidence" value="ECO:0007669"/>
    <property type="project" value="InterPro"/>
</dbReference>
<dbReference type="GO" id="GO:0000278">
    <property type="term" value="P:mitotic cell cycle"/>
    <property type="evidence" value="ECO:0007669"/>
    <property type="project" value="TreeGrafter"/>
</dbReference>
<dbReference type="PANTHER" id="PTHR19302:SF13">
    <property type="entry name" value="GAMMA-TUBULIN COMPLEX COMPONENT 2"/>
    <property type="match status" value="1"/>
</dbReference>
<dbReference type="AlphaFoldDB" id="A0A5J9TV98"/>
<dbReference type="Gramene" id="TVU15340">
    <property type="protein sequence ID" value="TVU15340"/>
    <property type="gene ID" value="EJB05_38857"/>
</dbReference>
<sequence>MDPAPATPRWNLERPYLTGRFHQEAKAAAAQQGPGSKSRGAGAGSGSVIGSYAVSVQELFVIDDLLSALVGIEGRYISIKRVRGKEGYVVLQIDSSMDLALQDYQAMVAQLEHQFRLGRLSVQGLWFFCQRMMSSLNALAVLVEKATSNNTSGSATLNLLQSQAKAMGGDSAVRSLLEKMTESASGAYLRMLERWVYEGVIDDPYGEFFIAENKSLQKESLTQDYDAKYWQQRYSLKDGIPSFLTNVAATILTTGKYLNVMRECGHNVQVSLSESSKLMSFGSNHQYLECIKSAYDFASGELLTLMKDKYDLIGKLRSLKRYLLLDQGDFLVHFMDIAREELTKKPEEISAEKLQSLLDIALRSTAAASDPSHEDLTCCVERSSLLKKLTTLKDLDCAYPSDKLAAADVDQTMQLSITGLETFYLSYKVQWPLSLVISRKALTKYQLIFRLLFHCKHVSRQLCTAWQIQQVFRPVKILGTPVLRSSILCGNMLKFVNSLLHYLTFEVLEPNWHLMHDRLQSARSIDEVIQIHDFFLQKCLKECLLLLPELLMKVEKLKALCLQYATSIQLLIPSIEVANPDNTSKPGKSRSKINKSREKDQQLKLASENVVMSESILKFEAAFNSELQSLVPTLRNSSQAEPYLTHLAQCILGMRMDQ</sequence>
<evidence type="ECO:0000256" key="4">
    <source>
        <dbReference type="ARBA" id="ARBA00023212"/>
    </source>
</evidence>
<comment type="similarity">
    <text evidence="1 5">Belongs to the TUBGCP family.</text>
</comment>
<comment type="function">
    <text evidence="5">Component of the gamma-tubulin ring complex (gTuRC) which mediates microtubule nucleation.</text>
</comment>
<organism evidence="8 9">
    <name type="scientific">Eragrostis curvula</name>
    <name type="common">weeping love grass</name>
    <dbReference type="NCBI Taxonomy" id="38414"/>
    <lineage>
        <taxon>Eukaryota</taxon>
        <taxon>Viridiplantae</taxon>
        <taxon>Streptophyta</taxon>
        <taxon>Embryophyta</taxon>
        <taxon>Tracheophyta</taxon>
        <taxon>Spermatophyta</taxon>
        <taxon>Magnoliopsida</taxon>
        <taxon>Liliopsida</taxon>
        <taxon>Poales</taxon>
        <taxon>Poaceae</taxon>
        <taxon>PACMAD clade</taxon>
        <taxon>Chloridoideae</taxon>
        <taxon>Eragrostideae</taxon>
        <taxon>Eragrostidinae</taxon>
        <taxon>Eragrostis</taxon>
    </lineage>
</organism>
<evidence type="ECO:0000259" key="7">
    <source>
        <dbReference type="Pfam" id="PF17681"/>
    </source>
</evidence>
<dbReference type="InterPro" id="IPR041470">
    <property type="entry name" value="GCP_N"/>
</dbReference>
<dbReference type="Pfam" id="PF04130">
    <property type="entry name" value="GCP_C_terminal"/>
    <property type="match status" value="1"/>
</dbReference>
<dbReference type="GO" id="GO:0000930">
    <property type="term" value="C:gamma-tubulin complex"/>
    <property type="evidence" value="ECO:0007669"/>
    <property type="project" value="TreeGrafter"/>
</dbReference>
<comment type="subcellular location">
    <subcellularLocation>
        <location evidence="5">Cytoplasm</location>
        <location evidence="5">Cytoskeleton</location>
        <location evidence="5">Microtubule organizing center</location>
    </subcellularLocation>
</comment>
<keyword evidence="3 5" id="KW-0493">Microtubule</keyword>
<gene>
    <name evidence="8" type="ORF">EJB05_38857</name>
</gene>
<dbReference type="InterPro" id="IPR040457">
    <property type="entry name" value="GCP_C"/>
</dbReference>
<dbReference type="InterPro" id="IPR007259">
    <property type="entry name" value="GCP"/>
</dbReference>
<dbReference type="InterPro" id="IPR042241">
    <property type="entry name" value="GCP_C_sf"/>
</dbReference>
<feature type="domain" description="Gamma tubulin complex component protein N-terminal" evidence="7">
    <location>
        <begin position="78"/>
        <end position="309"/>
    </location>
</feature>
<dbReference type="GO" id="GO:0031122">
    <property type="term" value="P:cytoplasmic microtubule organization"/>
    <property type="evidence" value="ECO:0007669"/>
    <property type="project" value="TreeGrafter"/>
</dbReference>
<accession>A0A5J9TV98</accession>
<keyword evidence="4 5" id="KW-0206">Cytoskeleton</keyword>
<keyword evidence="9" id="KW-1185">Reference proteome</keyword>
<dbReference type="GO" id="GO:0043015">
    <property type="term" value="F:gamma-tubulin binding"/>
    <property type="evidence" value="ECO:0007669"/>
    <property type="project" value="InterPro"/>
</dbReference>
<evidence type="ECO:0000256" key="2">
    <source>
        <dbReference type="ARBA" id="ARBA00022490"/>
    </source>
</evidence>
<keyword evidence="2 5" id="KW-0963">Cytoplasm</keyword>
<dbReference type="GO" id="GO:0005874">
    <property type="term" value="C:microtubule"/>
    <property type="evidence" value="ECO:0007669"/>
    <property type="project" value="UniProtKB-KW"/>
</dbReference>
<evidence type="ECO:0000313" key="9">
    <source>
        <dbReference type="Proteomes" id="UP000324897"/>
    </source>
</evidence>